<dbReference type="Proteomes" id="UP000630086">
    <property type="component" value="Unassembled WGS sequence"/>
</dbReference>
<evidence type="ECO:0000313" key="1">
    <source>
        <dbReference type="EMBL" id="GFP13973.1"/>
    </source>
</evidence>
<organism evidence="2">
    <name type="scientific">Lactobacillus helveticus</name>
    <name type="common">Lactobacillus suntoryeus</name>
    <dbReference type="NCBI Taxonomy" id="1587"/>
    <lineage>
        <taxon>Bacteria</taxon>
        <taxon>Bacillati</taxon>
        <taxon>Bacillota</taxon>
        <taxon>Bacilli</taxon>
        <taxon>Lactobacillales</taxon>
        <taxon>Lactobacillaceae</taxon>
        <taxon>Lactobacillus</taxon>
    </lineage>
</organism>
<dbReference type="EMBL" id="OGTV01000007">
    <property type="protein sequence ID" value="SPB22007.1"/>
    <property type="molecule type" value="Genomic_DNA"/>
</dbReference>
<dbReference type="AlphaFoldDB" id="A0A2X0RJL3"/>
<reference evidence="1" key="2">
    <citation type="submission" date="2020-07" db="EMBL/GenBank/DDBJ databases">
        <title>Draft genome sequence of Lactobacillus helveticus strain JCM 1062.</title>
        <authorList>
            <person name="Endo A."/>
            <person name="Maeno S."/>
            <person name="Kido Y."/>
        </authorList>
    </citation>
    <scope>NUCLEOTIDE SEQUENCE</scope>
    <source>
        <strain evidence="1">JCM 1062</strain>
    </source>
</reference>
<gene>
    <name evidence="2" type="ORF">BDKNPLJD_00221</name>
    <name evidence="1" type="ORF">LHEJCM1062_18450</name>
</gene>
<protein>
    <submittedName>
        <fullName evidence="2">Uncharacterized protein</fullName>
    </submittedName>
</protein>
<reference evidence="2" key="1">
    <citation type="submission" date="2018-01" db="EMBL/GenBank/DDBJ databases">
        <authorList>
            <person name="Gaut B.S."/>
            <person name="Morton B.R."/>
            <person name="Clegg M.T."/>
            <person name="Duvall M.R."/>
        </authorList>
    </citation>
    <scope>NUCLEOTIDE SEQUENCE</scope>
    <source>
        <strain evidence="2">Lactobacillus helveticus</strain>
    </source>
</reference>
<dbReference type="EMBL" id="BLYV01000411">
    <property type="protein sequence ID" value="GFP13973.1"/>
    <property type="molecule type" value="Genomic_DNA"/>
</dbReference>
<name>A0A2X0RJL3_LACHE</name>
<proteinExistence type="predicted"/>
<evidence type="ECO:0000313" key="2">
    <source>
        <dbReference type="EMBL" id="SPB22007.1"/>
    </source>
</evidence>
<accession>A0A2X0RJL3</accession>
<sequence>MTKSSQEVETIDQLLADPWAVAIQDIWEQAAHNPDPDKRKLFDALHTYVLDKRQERIINEKHFVIYRQVLQLSDFSNGVFRFNNKKPTPKSGPFKR</sequence>